<organism evidence="2 3">
    <name type="scientific">Folsomia candida</name>
    <name type="common">Springtail</name>
    <dbReference type="NCBI Taxonomy" id="158441"/>
    <lineage>
        <taxon>Eukaryota</taxon>
        <taxon>Metazoa</taxon>
        <taxon>Ecdysozoa</taxon>
        <taxon>Arthropoda</taxon>
        <taxon>Hexapoda</taxon>
        <taxon>Collembola</taxon>
        <taxon>Entomobryomorpha</taxon>
        <taxon>Isotomoidea</taxon>
        <taxon>Isotomidae</taxon>
        <taxon>Proisotominae</taxon>
        <taxon>Folsomia</taxon>
    </lineage>
</organism>
<accession>A0A226DG38</accession>
<keyword evidence="3" id="KW-1185">Reference proteome</keyword>
<evidence type="ECO:0000313" key="2">
    <source>
        <dbReference type="EMBL" id="OXA44173.1"/>
    </source>
</evidence>
<sequence length="157" mass="17550">MLLTPGSFCFQDKFQREFKARLHCFQKCRGNRADSPCTEMSDFDRSRVRASYRFTEGRNPRAILTSNASHRGHRSRRGPNNGSAVSMGRNGVKSSSSECRSQLQTQLLELPPLSPPPPPPAEANSSQTVVVDIPNCKAEFQNHDEEEVDLITNLTTL</sequence>
<dbReference type="OrthoDB" id="9445642at2759"/>
<gene>
    <name evidence="2" type="ORF">Fcan01_21261</name>
</gene>
<name>A0A226DG38_FOLCA</name>
<protein>
    <submittedName>
        <fullName evidence="2">Uncharacterized protein</fullName>
    </submittedName>
</protein>
<evidence type="ECO:0000313" key="3">
    <source>
        <dbReference type="Proteomes" id="UP000198287"/>
    </source>
</evidence>
<dbReference type="Proteomes" id="UP000198287">
    <property type="component" value="Unassembled WGS sequence"/>
</dbReference>
<proteinExistence type="predicted"/>
<feature type="compositionally biased region" description="Polar residues" evidence="1">
    <location>
        <begin position="92"/>
        <end position="101"/>
    </location>
</feature>
<comment type="caution">
    <text evidence="2">The sequence shown here is derived from an EMBL/GenBank/DDBJ whole genome shotgun (WGS) entry which is preliminary data.</text>
</comment>
<evidence type="ECO:0000256" key="1">
    <source>
        <dbReference type="SAM" id="MobiDB-lite"/>
    </source>
</evidence>
<reference evidence="2 3" key="1">
    <citation type="submission" date="2015-12" db="EMBL/GenBank/DDBJ databases">
        <title>The genome of Folsomia candida.</title>
        <authorList>
            <person name="Faddeeva A."/>
            <person name="Derks M.F."/>
            <person name="Anvar Y."/>
            <person name="Smit S."/>
            <person name="Van Straalen N."/>
            <person name="Roelofs D."/>
        </authorList>
    </citation>
    <scope>NUCLEOTIDE SEQUENCE [LARGE SCALE GENOMIC DNA]</scope>
    <source>
        <strain evidence="2 3">VU population</strain>
        <tissue evidence="2">Whole body</tissue>
    </source>
</reference>
<dbReference type="EMBL" id="LNIX01000020">
    <property type="protein sequence ID" value="OXA44173.1"/>
    <property type="molecule type" value="Genomic_DNA"/>
</dbReference>
<dbReference type="AlphaFoldDB" id="A0A226DG38"/>
<feature type="region of interest" description="Disordered" evidence="1">
    <location>
        <begin position="59"/>
        <end position="101"/>
    </location>
</feature>